<evidence type="ECO:0000313" key="3">
    <source>
        <dbReference type="EMBL" id="WEK53187.1"/>
    </source>
</evidence>
<keyword evidence="1" id="KW-0175">Coiled coil</keyword>
<keyword evidence="2" id="KW-1133">Transmembrane helix</keyword>
<keyword evidence="2" id="KW-0812">Transmembrane</keyword>
<reference evidence="3" key="1">
    <citation type="submission" date="2023-03" db="EMBL/GenBank/DDBJ databases">
        <title>Andean soil-derived lignocellulolytic bacterial consortium as a source of novel taxa and putative plastic-active enzymes.</title>
        <authorList>
            <person name="Diaz-Garcia L."/>
            <person name="Chuvochina M."/>
            <person name="Feuerriegel G."/>
            <person name="Bunk B."/>
            <person name="Sproer C."/>
            <person name="Streit W.R."/>
            <person name="Rodriguez L.M."/>
            <person name="Overmann J."/>
            <person name="Jimenez D.J."/>
        </authorList>
    </citation>
    <scope>NUCLEOTIDE SEQUENCE</scope>
    <source>
        <strain evidence="3">MAG 2441</strain>
    </source>
</reference>
<evidence type="ECO:0000313" key="4">
    <source>
        <dbReference type="Proteomes" id="UP001178662"/>
    </source>
</evidence>
<keyword evidence="4" id="KW-1185">Reference proteome</keyword>
<name>A0AA95EWF5_9BACL</name>
<dbReference type="AlphaFoldDB" id="A0AA95EWF5"/>
<proteinExistence type="predicted"/>
<organism evidence="3 4">
    <name type="scientific">Candidatus Cohnella colombiensis</name>
    <dbReference type="NCBI Taxonomy" id="3121368"/>
    <lineage>
        <taxon>Bacteria</taxon>
        <taxon>Bacillati</taxon>
        <taxon>Bacillota</taxon>
        <taxon>Bacilli</taxon>
        <taxon>Bacillales</taxon>
        <taxon>Paenibacillaceae</taxon>
        <taxon>Cohnella</taxon>
    </lineage>
</organism>
<evidence type="ECO:0000256" key="2">
    <source>
        <dbReference type="SAM" id="Phobius"/>
    </source>
</evidence>
<gene>
    <name evidence="3" type="ORF">P0Y55_11350</name>
</gene>
<evidence type="ECO:0000256" key="1">
    <source>
        <dbReference type="SAM" id="Coils"/>
    </source>
</evidence>
<evidence type="ECO:0008006" key="5">
    <source>
        <dbReference type="Google" id="ProtNLM"/>
    </source>
</evidence>
<dbReference type="Proteomes" id="UP001178662">
    <property type="component" value="Chromosome"/>
</dbReference>
<accession>A0AA95EWF5</accession>
<protein>
    <recommendedName>
        <fullName evidence="5">DUF948 domain-containing protein</fullName>
    </recommendedName>
</protein>
<sequence>MAWEITAYAMTVSVLALAAAGVAGLVQLFRLLKSLEQSAIRLNQEAEATLKQLHALTNVANELAKSSQRSVQSVEVFTSGARALGDAAQVIAESASSVSSFWKARLTFQQTATAMDQEQMSGWSMISKLIAKHFDSQEK</sequence>
<feature type="transmembrane region" description="Helical" evidence="2">
    <location>
        <begin position="6"/>
        <end position="32"/>
    </location>
</feature>
<keyword evidence="2" id="KW-0472">Membrane</keyword>
<dbReference type="EMBL" id="CP119317">
    <property type="protein sequence ID" value="WEK53187.1"/>
    <property type="molecule type" value="Genomic_DNA"/>
</dbReference>
<feature type="coiled-coil region" evidence="1">
    <location>
        <begin position="25"/>
        <end position="52"/>
    </location>
</feature>